<evidence type="ECO:0000313" key="1">
    <source>
        <dbReference type="EMBL" id="CEM35777.1"/>
    </source>
</evidence>
<organism evidence="1 2">
    <name type="scientific">Vitrella brassicaformis (strain CCMP3155)</name>
    <dbReference type="NCBI Taxonomy" id="1169540"/>
    <lineage>
        <taxon>Eukaryota</taxon>
        <taxon>Sar</taxon>
        <taxon>Alveolata</taxon>
        <taxon>Colpodellida</taxon>
        <taxon>Vitrellaceae</taxon>
        <taxon>Vitrella</taxon>
    </lineage>
</organism>
<dbReference type="Proteomes" id="UP000041254">
    <property type="component" value="Unassembled WGS sequence"/>
</dbReference>
<accession>A0A0G4GXK2</accession>
<dbReference type="VEuPathDB" id="CryptoDB:Vbra_6396"/>
<keyword evidence="2" id="KW-1185">Reference proteome</keyword>
<proteinExistence type="predicted"/>
<name>A0A0G4GXK2_VITBC</name>
<gene>
    <name evidence="1" type="ORF">Vbra_6396</name>
</gene>
<dbReference type="InParanoid" id="A0A0G4GXK2"/>
<dbReference type="PhylomeDB" id="A0A0G4GXK2"/>
<reference evidence="1 2" key="1">
    <citation type="submission" date="2014-11" db="EMBL/GenBank/DDBJ databases">
        <authorList>
            <person name="Zhu J."/>
            <person name="Qi W."/>
            <person name="Song R."/>
        </authorList>
    </citation>
    <scope>NUCLEOTIDE SEQUENCE [LARGE SCALE GENOMIC DNA]</scope>
</reference>
<sequence length="460" mass="51523">MTPYVDTAHSQSSPVSGHVCEAFRTVSATHEDPSWCNRSACCELPSSLRRRLDALRICDSLGASSAGMFTDVWRWLNGLFATSSDASATVPAAHVPQHLSPTVAEYVRSYSQLEALIDAHPTQFTAAVLLPILERRLSAVVAAIFGGLVQVPLPQLTQGAATTALIDQLSRRLFILERGGDWDRWRPHLEMLYLLRGERAVVLDDDNFGVFGSRAAFLDEREAVRQWKILSWGVTVRDDDGQHRRLMGGNWIFRHSFHTSGFHFLNPRASASPVFPNVFDPANPSTELKDWTSPSYTSMVAFVLFGWLYNGDHIRWIKSWRSYNPASTASRRVGKLLATSSSKVAQRGAGAAVFDKKWSARVVRKGDPSSVPDGKIESHHRRLVVFGSEAMGERHMAIIWLSDRECYYPRDVFIYSTEPAPHGKTRTVVMRVLGEHLEGKVWQLEREVDEDRQATACTVM</sequence>
<dbReference type="EMBL" id="CDMY01000868">
    <property type="protein sequence ID" value="CEM35777.1"/>
    <property type="molecule type" value="Genomic_DNA"/>
</dbReference>
<protein>
    <submittedName>
        <fullName evidence="1">Uncharacterized protein</fullName>
    </submittedName>
</protein>
<dbReference type="AlphaFoldDB" id="A0A0G4GXK2"/>
<evidence type="ECO:0000313" key="2">
    <source>
        <dbReference type="Proteomes" id="UP000041254"/>
    </source>
</evidence>